<organism evidence="2 3">
    <name type="scientific">Kocuria rosea</name>
    <name type="common">Deinococcus erythromyxa</name>
    <name type="synonym">Micrococcus rubens</name>
    <dbReference type="NCBI Taxonomy" id="1275"/>
    <lineage>
        <taxon>Bacteria</taxon>
        <taxon>Bacillati</taxon>
        <taxon>Actinomycetota</taxon>
        <taxon>Actinomycetes</taxon>
        <taxon>Micrococcales</taxon>
        <taxon>Micrococcaceae</taxon>
        <taxon>Kocuria</taxon>
    </lineage>
</organism>
<keyword evidence="1" id="KW-1133">Transmembrane helix</keyword>
<evidence type="ECO:0000256" key="1">
    <source>
        <dbReference type="SAM" id="Phobius"/>
    </source>
</evidence>
<evidence type="ECO:0000313" key="2">
    <source>
        <dbReference type="EMBL" id="TDL42844.1"/>
    </source>
</evidence>
<feature type="transmembrane region" description="Helical" evidence="1">
    <location>
        <begin position="125"/>
        <end position="146"/>
    </location>
</feature>
<keyword evidence="1" id="KW-0472">Membrane</keyword>
<accession>A0A4R5YDN5</accession>
<feature type="transmembrane region" description="Helical" evidence="1">
    <location>
        <begin position="152"/>
        <end position="173"/>
    </location>
</feature>
<comment type="caution">
    <text evidence="2">The sequence shown here is derived from an EMBL/GenBank/DDBJ whole genome shotgun (WGS) entry which is preliminary data.</text>
</comment>
<sequence length="185" mass="20161">MDRMTLGDRGGVVLAHPDRPIPSRRHLLLGTMPADAVFLAAGLSVAWWARGEGGSRWFVLGWVGAFALSWLVLMLGRIQRPEVRQLSQRSTVHTARRRALRTGKLPESPSLRIGAAARSCDQLEVAVLVLAVGATTGIGVLIWPSLPWPMLVIGWAVLATLYLGGAVRGWAYLHLYEIGPRRPSS</sequence>
<dbReference type="RefSeq" id="WP_133410133.1">
    <property type="nucleotide sequence ID" value="NZ_SMZT01000003.1"/>
</dbReference>
<name>A0A4R5YDN5_KOCRO</name>
<keyword evidence="1" id="KW-0812">Transmembrane</keyword>
<gene>
    <name evidence="2" type="ORF">E2R59_08410</name>
</gene>
<feature type="transmembrane region" description="Helical" evidence="1">
    <location>
        <begin position="55"/>
        <end position="76"/>
    </location>
</feature>
<protein>
    <submittedName>
        <fullName evidence="2">Uncharacterized protein</fullName>
    </submittedName>
</protein>
<reference evidence="2 3" key="1">
    <citation type="submission" date="2019-03" db="EMBL/GenBank/DDBJ databases">
        <title>Genome Sequencing and Assembly of Various Microbes Isolated from Partially Reclaimed Soil and Acid Mine Drainage (AMD) Site.</title>
        <authorList>
            <person name="Steinbock B."/>
            <person name="Bechtold R."/>
            <person name="Sevigny J.L."/>
            <person name="Thomas D."/>
            <person name="Cuthill L.R."/>
            <person name="Aveiro Johannsen E.J."/>
            <person name="Thomas K."/>
            <person name="Ghosh A."/>
        </authorList>
    </citation>
    <scope>NUCLEOTIDE SEQUENCE [LARGE SCALE GENOMIC DNA]</scope>
    <source>
        <strain evidence="2 3">S-A3</strain>
    </source>
</reference>
<dbReference type="GeneID" id="64347436"/>
<evidence type="ECO:0000313" key="3">
    <source>
        <dbReference type="Proteomes" id="UP000295163"/>
    </source>
</evidence>
<feature type="transmembrane region" description="Helical" evidence="1">
    <location>
        <begin position="27"/>
        <end position="49"/>
    </location>
</feature>
<dbReference type="EMBL" id="SMZT01000003">
    <property type="protein sequence ID" value="TDL42844.1"/>
    <property type="molecule type" value="Genomic_DNA"/>
</dbReference>
<dbReference type="AlphaFoldDB" id="A0A4R5YDN5"/>
<proteinExistence type="predicted"/>
<dbReference type="Proteomes" id="UP000295163">
    <property type="component" value="Unassembled WGS sequence"/>
</dbReference>